<evidence type="ECO:0000259" key="7">
    <source>
        <dbReference type="PROSITE" id="PS50157"/>
    </source>
</evidence>
<dbReference type="InterPro" id="IPR036236">
    <property type="entry name" value="Znf_C2H2_sf"/>
</dbReference>
<dbReference type="Pfam" id="PF00096">
    <property type="entry name" value="zf-C2H2"/>
    <property type="match status" value="2"/>
</dbReference>
<dbReference type="InterPro" id="IPR013087">
    <property type="entry name" value="Znf_C2H2_type"/>
</dbReference>
<dbReference type="EMBL" id="JAEPRD010000090">
    <property type="protein sequence ID" value="KAG2199939.1"/>
    <property type="molecule type" value="Genomic_DNA"/>
</dbReference>
<feature type="domain" description="C2H2-type" evidence="7">
    <location>
        <begin position="73"/>
        <end position="100"/>
    </location>
</feature>
<dbReference type="GO" id="GO:0000785">
    <property type="term" value="C:chromatin"/>
    <property type="evidence" value="ECO:0007669"/>
    <property type="project" value="TreeGrafter"/>
</dbReference>
<dbReference type="SMART" id="SM00355">
    <property type="entry name" value="ZnF_C2H2"/>
    <property type="match status" value="2"/>
</dbReference>
<keyword evidence="4" id="KW-0862">Zinc</keyword>
<dbReference type="PROSITE" id="PS50157">
    <property type="entry name" value="ZINC_FINGER_C2H2_2"/>
    <property type="match status" value="2"/>
</dbReference>
<name>A0A8H7QWC3_9FUNG</name>
<evidence type="ECO:0000256" key="6">
    <source>
        <dbReference type="SAM" id="MobiDB-lite"/>
    </source>
</evidence>
<gene>
    <name evidence="8" type="ORF">INT47_009265</name>
</gene>
<keyword evidence="3 5" id="KW-0863">Zinc-finger</keyword>
<evidence type="ECO:0000256" key="4">
    <source>
        <dbReference type="ARBA" id="ARBA00022833"/>
    </source>
</evidence>
<dbReference type="GO" id="GO:0000978">
    <property type="term" value="F:RNA polymerase II cis-regulatory region sequence-specific DNA binding"/>
    <property type="evidence" value="ECO:0007669"/>
    <property type="project" value="TreeGrafter"/>
</dbReference>
<evidence type="ECO:0000313" key="9">
    <source>
        <dbReference type="Proteomes" id="UP000603453"/>
    </source>
</evidence>
<dbReference type="PROSITE" id="PS00028">
    <property type="entry name" value="ZINC_FINGER_C2H2_1"/>
    <property type="match status" value="2"/>
</dbReference>
<keyword evidence="1" id="KW-0479">Metal-binding</keyword>
<evidence type="ECO:0000256" key="2">
    <source>
        <dbReference type="ARBA" id="ARBA00022737"/>
    </source>
</evidence>
<sequence length="270" mass="30640">MTSDNLTPYCLPSPTDRNIPYNNTQSKSNAGNARSITPTTSISKNSYIPTSPEPDNEGDFKAGLNYTKIKKVYPCSQCTKQFNRPSALETHSYTHSLEKPFQCLSPNCGRKFSVVSNLRRHFKVHQKQSLSCNKITSQERLRCVRQLIKKKPSDDGSTSINQNIESKLSGHTIPGLDEAHSQHYFLQTPMNETNTLRESIHVEKESFQEMTRTQVESPLYYRLPYNWTEQSSAVDTYSNEEKTIVHDNHLSGTDNDVPSSVLTTFGEFSF</sequence>
<dbReference type="GO" id="GO:0005667">
    <property type="term" value="C:transcription regulator complex"/>
    <property type="evidence" value="ECO:0007669"/>
    <property type="project" value="TreeGrafter"/>
</dbReference>
<feature type="region of interest" description="Disordered" evidence="6">
    <location>
        <begin position="1"/>
        <end position="59"/>
    </location>
</feature>
<comment type="caution">
    <text evidence="8">The sequence shown here is derived from an EMBL/GenBank/DDBJ whole genome shotgun (WGS) entry which is preliminary data.</text>
</comment>
<feature type="compositionally biased region" description="Polar residues" evidence="6">
    <location>
        <begin position="20"/>
        <end position="49"/>
    </location>
</feature>
<accession>A0A8H7QWC3</accession>
<evidence type="ECO:0000313" key="8">
    <source>
        <dbReference type="EMBL" id="KAG2199939.1"/>
    </source>
</evidence>
<dbReference type="Proteomes" id="UP000603453">
    <property type="component" value="Unassembled WGS sequence"/>
</dbReference>
<dbReference type="PANTHER" id="PTHR14003">
    <property type="entry name" value="TRANSCRIPTIONAL REPRESSOR PROTEIN YY"/>
    <property type="match status" value="1"/>
</dbReference>
<dbReference type="Gene3D" id="3.30.160.60">
    <property type="entry name" value="Classic Zinc Finger"/>
    <property type="match status" value="2"/>
</dbReference>
<evidence type="ECO:0000256" key="3">
    <source>
        <dbReference type="ARBA" id="ARBA00022771"/>
    </source>
</evidence>
<dbReference type="PANTHER" id="PTHR14003:SF19">
    <property type="entry name" value="YY2 TRANSCRIPTION FACTOR"/>
    <property type="match status" value="1"/>
</dbReference>
<proteinExistence type="predicted"/>
<dbReference type="GO" id="GO:0008270">
    <property type="term" value="F:zinc ion binding"/>
    <property type="evidence" value="ECO:0007669"/>
    <property type="project" value="UniProtKB-KW"/>
</dbReference>
<dbReference type="SUPFAM" id="SSF57667">
    <property type="entry name" value="beta-beta-alpha zinc fingers"/>
    <property type="match status" value="1"/>
</dbReference>
<keyword evidence="2" id="KW-0677">Repeat</keyword>
<organism evidence="8 9">
    <name type="scientific">Mucor saturninus</name>
    <dbReference type="NCBI Taxonomy" id="64648"/>
    <lineage>
        <taxon>Eukaryota</taxon>
        <taxon>Fungi</taxon>
        <taxon>Fungi incertae sedis</taxon>
        <taxon>Mucoromycota</taxon>
        <taxon>Mucoromycotina</taxon>
        <taxon>Mucoromycetes</taxon>
        <taxon>Mucorales</taxon>
        <taxon>Mucorineae</taxon>
        <taxon>Mucoraceae</taxon>
        <taxon>Mucor</taxon>
    </lineage>
</organism>
<evidence type="ECO:0000256" key="1">
    <source>
        <dbReference type="ARBA" id="ARBA00022723"/>
    </source>
</evidence>
<feature type="domain" description="C2H2-type" evidence="7">
    <location>
        <begin position="101"/>
        <end position="130"/>
    </location>
</feature>
<dbReference type="GO" id="GO:0031519">
    <property type="term" value="C:PcG protein complex"/>
    <property type="evidence" value="ECO:0007669"/>
    <property type="project" value="TreeGrafter"/>
</dbReference>
<dbReference type="AlphaFoldDB" id="A0A8H7QWC3"/>
<dbReference type="GO" id="GO:0000981">
    <property type="term" value="F:DNA-binding transcription factor activity, RNA polymerase II-specific"/>
    <property type="evidence" value="ECO:0007669"/>
    <property type="project" value="TreeGrafter"/>
</dbReference>
<dbReference type="OrthoDB" id="6077919at2759"/>
<reference evidence="8" key="1">
    <citation type="submission" date="2020-12" db="EMBL/GenBank/DDBJ databases">
        <title>Metabolic potential, ecology and presence of endohyphal bacteria is reflected in genomic diversity of Mucoromycotina.</title>
        <authorList>
            <person name="Muszewska A."/>
            <person name="Okrasinska A."/>
            <person name="Steczkiewicz K."/>
            <person name="Drgas O."/>
            <person name="Orlowska M."/>
            <person name="Perlinska-Lenart U."/>
            <person name="Aleksandrzak-Piekarczyk T."/>
            <person name="Szatraj K."/>
            <person name="Zielenkiewicz U."/>
            <person name="Pilsyk S."/>
            <person name="Malc E."/>
            <person name="Mieczkowski P."/>
            <person name="Kruszewska J.S."/>
            <person name="Biernat P."/>
            <person name="Pawlowska J."/>
        </authorList>
    </citation>
    <scope>NUCLEOTIDE SEQUENCE</scope>
    <source>
        <strain evidence="8">WA0000017839</strain>
    </source>
</reference>
<evidence type="ECO:0000256" key="5">
    <source>
        <dbReference type="PROSITE-ProRule" id="PRU00042"/>
    </source>
</evidence>
<protein>
    <recommendedName>
        <fullName evidence="7">C2H2-type domain-containing protein</fullName>
    </recommendedName>
</protein>
<keyword evidence="9" id="KW-1185">Reference proteome</keyword>